<evidence type="ECO:0000256" key="6">
    <source>
        <dbReference type="ARBA" id="ARBA00023136"/>
    </source>
</evidence>
<name>A0ABP6Q8C4_9ACTN</name>
<keyword evidence="6 7" id="KW-0472">Membrane</keyword>
<feature type="transmembrane region" description="Helical" evidence="7">
    <location>
        <begin position="542"/>
        <end position="563"/>
    </location>
</feature>
<dbReference type="RefSeq" id="WP_344826879.1">
    <property type="nucleotide sequence ID" value="NZ_BAAAUV010000005.1"/>
</dbReference>
<dbReference type="Pfam" id="PF03176">
    <property type="entry name" value="MMPL"/>
    <property type="match status" value="2"/>
</dbReference>
<dbReference type="InterPro" id="IPR000731">
    <property type="entry name" value="SSD"/>
</dbReference>
<accession>A0ABP6Q8C4</accession>
<dbReference type="Gene3D" id="1.20.1640.10">
    <property type="entry name" value="Multidrug efflux transporter AcrB transmembrane domain"/>
    <property type="match status" value="2"/>
</dbReference>
<feature type="transmembrane region" description="Helical" evidence="7">
    <location>
        <begin position="301"/>
        <end position="326"/>
    </location>
</feature>
<evidence type="ECO:0000256" key="1">
    <source>
        <dbReference type="ARBA" id="ARBA00004651"/>
    </source>
</evidence>
<sequence>MSALARWCARHRLLVVLLWVAALVGLGVASSAAGSKTDNSFSLPGTESTKAMELLQTSLPARSGASATVVWKADDAQAPAVRAKMAETLDTIAHLPSVAGVTSPYAKQGAGQISADGRIAYATVDFTAQDDDLPVADIEKVVATAEAARADGLQVELGGNPISQVEQAPPGSAELIGIGAAAVVLFLAFGSLFAMLTPILTAVAGVGAGLMSITLLGHVIGIGEIGPILGALIGLGVGIDYALFIVTRFRKGLKDGLSVEDAIVKAIDTSGRAVLFAGGTVVIALLGLFVLGMSFLNGMAIASSVTVVFTVIAAITLLPAMLAFIGRKALSRRERRRPAGTPEKTGIYTRWAAVVERRPRLMSAVALLLIVIMALPTLSLRLGSSDAGNNKPETTTRQAYDLLADGFGPGFNGPLQLVAELPGAGDQKALAALVEKVKQTENVAAVAAMPLKPDAKIGIVQVVPETSPQSKETADLITHLREDVIPPAVEGSTLKVYVGGYTAIFDDFAGVLTGKLPLFLTVIVALGFLLLLIAFRSVVVPLTAAVMNVLAAAASFGIVVAFFQFGWGSEPLGLGSAGPVEAFLPVIMLAILFGLSMDYQVFLVSRMHEEWVHTRDNKRAIMVGQAETGRVITAAATIMIAVFAAFAMGGERVIAEFGIGLAAAVALDAFIIRTILVPAVMHMFGKANWWLPSWLDRRLPHLSVEGPAEPPKEEERELVLAG</sequence>
<protein>
    <submittedName>
        <fullName evidence="9">MMPL family transporter</fullName>
    </submittedName>
</protein>
<evidence type="ECO:0000256" key="7">
    <source>
        <dbReference type="SAM" id="Phobius"/>
    </source>
</evidence>
<reference evidence="10" key="1">
    <citation type="journal article" date="2019" name="Int. J. Syst. Evol. Microbiol.">
        <title>The Global Catalogue of Microorganisms (GCM) 10K type strain sequencing project: providing services to taxonomists for standard genome sequencing and annotation.</title>
        <authorList>
            <consortium name="The Broad Institute Genomics Platform"/>
            <consortium name="The Broad Institute Genome Sequencing Center for Infectious Disease"/>
            <person name="Wu L."/>
            <person name="Ma J."/>
        </authorList>
    </citation>
    <scope>NUCLEOTIDE SEQUENCE [LARGE SCALE GENOMIC DNA]</scope>
    <source>
        <strain evidence="10">JCM 9377</strain>
    </source>
</reference>
<gene>
    <name evidence="9" type="ORF">GCM10010468_26050</name>
</gene>
<dbReference type="PROSITE" id="PS50156">
    <property type="entry name" value="SSD"/>
    <property type="match status" value="1"/>
</dbReference>
<dbReference type="InterPro" id="IPR004869">
    <property type="entry name" value="MMPL_dom"/>
</dbReference>
<evidence type="ECO:0000313" key="9">
    <source>
        <dbReference type="EMBL" id="GAA3208893.1"/>
    </source>
</evidence>
<proteinExistence type="inferred from homology"/>
<comment type="subcellular location">
    <subcellularLocation>
        <location evidence="1">Cell membrane</location>
        <topology evidence="1">Multi-pass membrane protein</topology>
    </subcellularLocation>
</comment>
<feature type="transmembrane region" description="Helical" evidence="7">
    <location>
        <begin position="361"/>
        <end position="382"/>
    </location>
</feature>
<dbReference type="SUPFAM" id="SSF82866">
    <property type="entry name" value="Multidrug efflux transporter AcrB transmembrane domain"/>
    <property type="match status" value="2"/>
</dbReference>
<dbReference type="PANTHER" id="PTHR33406">
    <property type="entry name" value="MEMBRANE PROTEIN MJ1562-RELATED"/>
    <property type="match status" value="1"/>
</dbReference>
<evidence type="ECO:0000313" key="10">
    <source>
        <dbReference type="Proteomes" id="UP001501237"/>
    </source>
</evidence>
<feature type="transmembrane region" description="Helical" evidence="7">
    <location>
        <begin position="583"/>
        <end position="607"/>
    </location>
</feature>
<evidence type="ECO:0000256" key="3">
    <source>
        <dbReference type="ARBA" id="ARBA00022475"/>
    </source>
</evidence>
<feature type="transmembrane region" description="Helical" evidence="7">
    <location>
        <begin position="628"/>
        <end position="648"/>
    </location>
</feature>
<evidence type="ECO:0000256" key="5">
    <source>
        <dbReference type="ARBA" id="ARBA00022989"/>
    </source>
</evidence>
<dbReference type="PANTHER" id="PTHR33406:SF11">
    <property type="entry name" value="MEMBRANE PROTEIN SCO6666-RELATED"/>
    <property type="match status" value="1"/>
</dbReference>
<feature type="transmembrane region" description="Helical" evidence="7">
    <location>
        <begin position="516"/>
        <end position="535"/>
    </location>
</feature>
<keyword evidence="3" id="KW-1003">Cell membrane</keyword>
<keyword evidence="4 7" id="KW-0812">Transmembrane</keyword>
<feature type="transmembrane region" description="Helical" evidence="7">
    <location>
        <begin position="654"/>
        <end position="676"/>
    </location>
</feature>
<dbReference type="InterPro" id="IPR050545">
    <property type="entry name" value="Mycobact_MmpL"/>
</dbReference>
<organism evidence="9 10">
    <name type="scientific">Actinocorallia longicatena</name>
    <dbReference type="NCBI Taxonomy" id="111803"/>
    <lineage>
        <taxon>Bacteria</taxon>
        <taxon>Bacillati</taxon>
        <taxon>Actinomycetota</taxon>
        <taxon>Actinomycetes</taxon>
        <taxon>Streptosporangiales</taxon>
        <taxon>Thermomonosporaceae</taxon>
        <taxon>Actinocorallia</taxon>
    </lineage>
</organism>
<feature type="transmembrane region" description="Helical" evidence="7">
    <location>
        <begin position="175"/>
        <end position="196"/>
    </location>
</feature>
<dbReference type="Proteomes" id="UP001501237">
    <property type="component" value="Unassembled WGS sequence"/>
</dbReference>
<evidence type="ECO:0000259" key="8">
    <source>
        <dbReference type="PROSITE" id="PS50156"/>
    </source>
</evidence>
<comment type="similarity">
    <text evidence="2">Belongs to the resistance-nodulation-cell division (RND) (TC 2.A.6) family. MmpL subfamily.</text>
</comment>
<keyword evidence="10" id="KW-1185">Reference proteome</keyword>
<feature type="transmembrane region" description="Helical" evidence="7">
    <location>
        <begin position="228"/>
        <end position="246"/>
    </location>
</feature>
<dbReference type="EMBL" id="BAAAUV010000005">
    <property type="protein sequence ID" value="GAA3208893.1"/>
    <property type="molecule type" value="Genomic_DNA"/>
</dbReference>
<feature type="transmembrane region" description="Helical" evidence="7">
    <location>
        <begin position="273"/>
        <end position="295"/>
    </location>
</feature>
<comment type="caution">
    <text evidence="9">The sequence shown here is derived from an EMBL/GenBank/DDBJ whole genome shotgun (WGS) entry which is preliminary data.</text>
</comment>
<evidence type="ECO:0000256" key="4">
    <source>
        <dbReference type="ARBA" id="ARBA00022692"/>
    </source>
</evidence>
<evidence type="ECO:0000256" key="2">
    <source>
        <dbReference type="ARBA" id="ARBA00010157"/>
    </source>
</evidence>
<feature type="transmembrane region" description="Helical" evidence="7">
    <location>
        <begin position="203"/>
        <end position="222"/>
    </location>
</feature>
<feature type="domain" description="SSD" evidence="8">
    <location>
        <begin position="187"/>
        <end position="324"/>
    </location>
</feature>
<keyword evidence="5 7" id="KW-1133">Transmembrane helix</keyword>